<comment type="caution">
    <text evidence="2">The sequence shown here is derived from an EMBL/GenBank/DDBJ whole genome shotgun (WGS) entry which is preliminary data.</text>
</comment>
<feature type="region of interest" description="Disordered" evidence="1">
    <location>
        <begin position="59"/>
        <end position="78"/>
    </location>
</feature>
<proteinExistence type="predicted"/>
<organism evidence="2 3">
    <name type="scientific">Cerrena zonata</name>
    <dbReference type="NCBI Taxonomy" id="2478898"/>
    <lineage>
        <taxon>Eukaryota</taxon>
        <taxon>Fungi</taxon>
        <taxon>Dikarya</taxon>
        <taxon>Basidiomycota</taxon>
        <taxon>Agaricomycotina</taxon>
        <taxon>Agaricomycetes</taxon>
        <taxon>Polyporales</taxon>
        <taxon>Cerrenaceae</taxon>
        <taxon>Cerrena</taxon>
    </lineage>
</organism>
<dbReference type="Proteomes" id="UP001385951">
    <property type="component" value="Unassembled WGS sequence"/>
</dbReference>
<keyword evidence="3" id="KW-1185">Reference proteome</keyword>
<accession>A0AAW0G6L1</accession>
<reference evidence="2 3" key="1">
    <citation type="submission" date="2022-09" db="EMBL/GenBank/DDBJ databases">
        <authorList>
            <person name="Palmer J.M."/>
        </authorList>
    </citation>
    <scope>NUCLEOTIDE SEQUENCE [LARGE SCALE GENOMIC DNA]</scope>
    <source>
        <strain evidence="2 3">DSM 7382</strain>
    </source>
</reference>
<dbReference type="EMBL" id="JASBNA010000010">
    <property type="protein sequence ID" value="KAK7688436.1"/>
    <property type="molecule type" value="Genomic_DNA"/>
</dbReference>
<evidence type="ECO:0000313" key="3">
    <source>
        <dbReference type="Proteomes" id="UP001385951"/>
    </source>
</evidence>
<dbReference type="AlphaFoldDB" id="A0AAW0G6L1"/>
<sequence length="163" mass="18085">MINNDVDIKDPDWHKPLFYLYSPTGAILSHLSVDSHTAWSKQVFYFVTRHELKRVTNASINYSDSPSPSPEPHLKKKRKQVACLSSPIIISESEDDMQNIISDDSSKGCPTKRPCVQASTHSVSNRSSPIAALLNNFHLTNTDDAGNKASPMQLTFNLPSMTA</sequence>
<gene>
    <name evidence="2" type="ORF">QCA50_007974</name>
</gene>
<protein>
    <submittedName>
        <fullName evidence="2">Uncharacterized protein</fullName>
    </submittedName>
</protein>
<evidence type="ECO:0000313" key="2">
    <source>
        <dbReference type="EMBL" id="KAK7688436.1"/>
    </source>
</evidence>
<name>A0AAW0G6L1_9APHY</name>
<evidence type="ECO:0000256" key="1">
    <source>
        <dbReference type="SAM" id="MobiDB-lite"/>
    </source>
</evidence>